<organism evidence="2">
    <name type="scientific">Aphanomyces invadans</name>
    <dbReference type="NCBI Taxonomy" id="157072"/>
    <lineage>
        <taxon>Eukaryota</taxon>
        <taxon>Sar</taxon>
        <taxon>Stramenopiles</taxon>
        <taxon>Oomycota</taxon>
        <taxon>Saprolegniomycetes</taxon>
        <taxon>Saprolegniales</taxon>
        <taxon>Verrucalvaceae</taxon>
        <taxon>Aphanomyces</taxon>
    </lineage>
</organism>
<protein>
    <submittedName>
        <fullName evidence="2">Uncharacterized protein</fullName>
    </submittedName>
</protein>
<reference evidence="2" key="1">
    <citation type="submission" date="2013-12" db="EMBL/GenBank/DDBJ databases">
        <title>The Genome Sequence of Aphanomyces invadans NJM9701.</title>
        <authorList>
            <consortium name="The Broad Institute Genomics Platform"/>
            <person name="Russ C."/>
            <person name="Tyler B."/>
            <person name="van West P."/>
            <person name="Dieguez-Uribeondo J."/>
            <person name="Young S.K."/>
            <person name="Zeng Q."/>
            <person name="Gargeya S."/>
            <person name="Fitzgerald M."/>
            <person name="Abouelleil A."/>
            <person name="Alvarado L."/>
            <person name="Chapman S.B."/>
            <person name="Gainer-Dewar J."/>
            <person name="Goldberg J."/>
            <person name="Griggs A."/>
            <person name="Gujja S."/>
            <person name="Hansen M."/>
            <person name="Howarth C."/>
            <person name="Imamovic A."/>
            <person name="Ireland A."/>
            <person name="Larimer J."/>
            <person name="McCowan C."/>
            <person name="Murphy C."/>
            <person name="Pearson M."/>
            <person name="Poon T.W."/>
            <person name="Priest M."/>
            <person name="Roberts A."/>
            <person name="Saif S."/>
            <person name="Shea T."/>
            <person name="Sykes S."/>
            <person name="Wortman J."/>
            <person name="Nusbaum C."/>
            <person name="Birren B."/>
        </authorList>
    </citation>
    <scope>NUCLEOTIDE SEQUENCE [LARGE SCALE GENOMIC DNA]</scope>
    <source>
        <strain evidence="2">NJM9701</strain>
    </source>
</reference>
<dbReference type="RefSeq" id="XP_008878631.1">
    <property type="nucleotide sequence ID" value="XM_008880409.1"/>
</dbReference>
<dbReference type="EMBL" id="KI913998">
    <property type="protein sequence ID" value="ETV92595.1"/>
    <property type="molecule type" value="Genomic_DNA"/>
</dbReference>
<dbReference type="AlphaFoldDB" id="A0A024TEK1"/>
<feature type="region of interest" description="Disordered" evidence="1">
    <location>
        <begin position="1"/>
        <end position="49"/>
    </location>
</feature>
<dbReference type="GeneID" id="20090102"/>
<feature type="compositionally biased region" description="Polar residues" evidence="1">
    <location>
        <begin position="13"/>
        <end position="43"/>
    </location>
</feature>
<sequence>MEHESATEVISVGQVNVEPTQVDPSQTTNDVDMTASLSPNPSDTPDDAPLEEHLMTSQRSFQLVTGNRFGPAAKRPLSLSPRSAPLSTNNRYAILEEEDVELSMDDFVLPRIVLTDANFRRPTKVQGKKQRTNKSKHAHLERAQWAIRDKKVVRIIVECKSVLLQEHQIIAHSMFSCADDFDLFISLTTTRAIEREMAKHTCLMKRITTRPMDLFLENRAPDLYNNADALDSLLRKTATRCKASNQLTDWTILHVVATLHSTLESFKLPGPILTALKALVHITDNVEVESICDDATHSIHAANYSELLDLENDL</sequence>
<evidence type="ECO:0000313" key="2">
    <source>
        <dbReference type="EMBL" id="ETV92595.1"/>
    </source>
</evidence>
<evidence type="ECO:0000256" key="1">
    <source>
        <dbReference type="SAM" id="MobiDB-lite"/>
    </source>
</evidence>
<name>A0A024TEK1_9STRA</name>
<dbReference type="VEuPathDB" id="FungiDB:H310_13052"/>
<accession>A0A024TEK1</accession>
<proteinExistence type="predicted"/>
<dbReference type="OrthoDB" id="87344at2759"/>
<gene>
    <name evidence="2" type="ORF">H310_13052</name>
</gene>